<reference evidence="3 5" key="2">
    <citation type="journal article" date="2014" name="BMC Genomics">
        <title>An improved genome release (version Mt4.0) for the model legume Medicago truncatula.</title>
        <authorList>
            <person name="Tang H."/>
            <person name="Krishnakumar V."/>
            <person name="Bidwell S."/>
            <person name="Rosen B."/>
            <person name="Chan A."/>
            <person name="Zhou S."/>
            <person name="Gentzbittel L."/>
            <person name="Childs K.L."/>
            <person name="Yandell M."/>
            <person name="Gundlach H."/>
            <person name="Mayer K.F."/>
            <person name="Schwartz D.C."/>
            <person name="Town C.D."/>
        </authorList>
    </citation>
    <scope>GENOME REANNOTATION</scope>
    <source>
        <strain evidence="4 5">cv. Jemalong A17</strain>
    </source>
</reference>
<dbReference type="InterPro" id="IPR009072">
    <property type="entry name" value="Histone-fold"/>
</dbReference>
<dbReference type="EMBL" id="CM001221">
    <property type="protein sequence ID" value="AES95356.1"/>
    <property type="molecule type" value="Genomic_DNA"/>
</dbReference>
<dbReference type="EnsemblPlants" id="AES95356">
    <property type="protein sequence ID" value="AES95356"/>
    <property type="gene ID" value="MTR_5g024600"/>
</dbReference>
<dbReference type="eggNOG" id="KOG1745">
    <property type="taxonomic scope" value="Eukaryota"/>
</dbReference>
<sequence>MARTKETSRKSIGGKEPCKQIAIKGAWKLDPTTGGVKMQHRFSLKIIALREIRR</sequence>
<protein>
    <submittedName>
        <fullName evidence="3">Histone H3.2</fullName>
    </submittedName>
</protein>
<reference evidence="3 5" key="1">
    <citation type="journal article" date="2011" name="Nature">
        <title>The Medicago genome provides insight into the evolution of rhizobial symbioses.</title>
        <authorList>
            <person name="Young N.D."/>
            <person name="Debelle F."/>
            <person name="Oldroyd G.E."/>
            <person name="Geurts R."/>
            <person name="Cannon S.B."/>
            <person name="Udvardi M.K."/>
            <person name="Benedito V.A."/>
            <person name="Mayer K.F."/>
            <person name="Gouzy J."/>
            <person name="Schoof H."/>
            <person name="Van de Peer Y."/>
            <person name="Proost S."/>
            <person name="Cook D.R."/>
            <person name="Meyers B.C."/>
            <person name="Spannagl M."/>
            <person name="Cheung F."/>
            <person name="De Mita S."/>
            <person name="Krishnakumar V."/>
            <person name="Gundlach H."/>
            <person name="Zhou S."/>
            <person name="Mudge J."/>
            <person name="Bharti A.K."/>
            <person name="Murray J.D."/>
            <person name="Naoumkina M.A."/>
            <person name="Rosen B."/>
            <person name="Silverstein K.A."/>
            <person name="Tang H."/>
            <person name="Rombauts S."/>
            <person name="Zhao P.X."/>
            <person name="Zhou P."/>
            <person name="Barbe V."/>
            <person name="Bardou P."/>
            <person name="Bechner M."/>
            <person name="Bellec A."/>
            <person name="Berger A."/>
            <person name="Berges H."/>
            <person name="Bidwell S."/>
            <person name="Bisseling T."/>
            <person name="Choisne N."/>
            <person name="Couloux A."/>
            <person name="Denny R."/>
            <person name="Deshpande S."/>
            <person name="Dai X."/>
            <person name="Doyle J.J."/>
            <person name="Dudez A.M."/>
            <person name="Farmer A.D."/>
            <person name="Fouteau S."/>
            <person name="Franken C."/>
            <person name="Gibelin C."/>
            <person name="Gish J."/>
            <person name="Goldstein S."/>
            <person name="Gonzalez A.J."/>
            <person name="Green P.J."/>
            <person name="Hallab A."/>
            <person name="Hartog M."/>
            <person name="Hua A."/>
            <person name="Humphray S.J."/>
            <person name="Jeong D.H."/>
            <person name="Jing Y."/>
            <person name="Jocker A."/>
            <person name="Kenton S.M."/>
            <person name="Kim D.J."/>
            <person name="Klee K."/>
            <person name="Lai H."/>
            <person name="Lang C."/>
            <person name="Lin S."/>
            <person name="Macmil S.L."/>
            <person name="Magdelenat G."/>
            <person name="Matthews L."/>
            <person name="McCorrison J."/>
            <person name="Monaghan E.L."/>
            <person name="Mun J.H."/>
            <person name="Najar F.Z."/>
            <person name="Nicholson C."/>
            <person name="Noirot C."/>
            <person name="O'Bleness M."/>
            <person name="Paule C.R."/>
            <person name="Poulain J."/>
            <person name="Prion F."/>
            <person name="Qin B."/>
            <person name="Qu C."/>
            <person name="Retzel E.F."/>
            <person name="Riddle C."/>
            <person name="Sallet E."/>
            <person name="Samain S."/>
            <person name="Samson N."/>
            <person name="Sanders I."/>
            <person name="Saurat O."/>
            <person name="Scarpelli C."/>
            <person name="Schiex T."/>
            <person name="Segurens B."/>
            <person name="Severin A.J."/>
            <person name="Sherrier D.J."/>
            <person name="Shi R."/>
            <person name="Sims S."/>
            <person name="Singer S.R."/>
            <person name="Sinharoy S."/>
            <person name="Sterck L."/>
            <person name="Viollet A."/>
            <person name="Wang B.B."/>
            <person name="Wang K."/>
            <person name="Wang M."/>
            <person name="Wang X."/>
            <person name="Warfsmann J."/>
            <person name="Weissenbach J."/>
            <person name="White D.D."/>
            <person name="White J.D."/>
            <person name="Wiley G.B."/>
            <person name="Wincker P."/>
            <person name="Xing Y."/>
            <person name="Yang L."/>
            <person name="Yao Z."/>
            <person name="Ying F."/>
            <person name="Zhai J."/>
            <person name="Zhou L."/>
            <person name="Zuber A."/>
            <person name="Denarie J."/>
            <person name="Dixon R.A."/>
            <person name="May G.D."/>
            <person name="Schwartz D.C."/>
            <person name="Rogers J."/>
            <person name="Quetier F."/>
            <person name="Town C.D."/>
            <person name="Roe B.A."/>
        </authorList>
    </citation>
    <scope>NUCLEOTIDE SEQUENCE [LARGE SCALE GENOMIC DNA]</scope>
    <source>
        <strain evidence="3">A17</strain>
        <strain evidence="4 5">cv. Jemalong A17</strain>
    </source>
</reference>
<evidence type="ECO:0000256" key="1">
    <source>
        <dbReference type="ARBA" id="ARBA00010343"/>
    </source>
</evidence>
<organism evidence="3 5">
    <name type="scientific">Medicago truncatula</name>
    <name type="common">Barrel medic</name>
    <name type="synonym">Medicago tribuloides</name>
    <dbReference type="NCBI Taxonomy" id="3880"/>
    <lineage>
        <taxon>Eukaryota</taxon>
        <taxon>Viridiplantae</taxon>
        <taxon>Streptophyta</taxon>
        <taxon>Embryophyta</taxon>
        <taxon>Tracheophyta</taxon>
        <taxon>Spermatophyta</taxon>
        <taxon>Magnoliopsida</taxon>
        <taxon>eudicotyledons</taxon>
        <taxon>Gunneridae</taxon>
        <taxon>Pentapetalae</taxon>
        <taxon>rosids</taxon>
        <taxon>fabids</taxon>
        <taxon>Fabales</taxon>
        <taxon>Fabaceae</taxon>
        <taxon>Papilionoideae</taxon>
        <taxon>50 kb inversion clade</taxon>
        <taxon>NPAAA clade</taxon>
        <taxon>Hologalegina</taxon>
        <taxon>IRL clade</taxon>
        <taxon>Trifolieae</taxon>
        <taxon>Medicago</taxon>
    </lineage>
</organism>
<comment type="similarity">
    <text evidence="1">Belongs to the histone H3 family.</text>
</comment>
<dbReference type="HOGENOM" id="CLU_078295_6_1_1"/>
<dbReference type="GO" id="GO:0030527">
    <property type="term" value="F:structural constituent of chromatin"/>
    <property type="evidence" value="ECO:0007669"/>
    <property type="project" value="InterPro"/>
</dbReference>
<name>G7K1B7_MEDTR</name>
<accession>G7K1B7</accession>
<dbReference type="GO" id="GO:0003677">
    <property type="term" value="F:DNA binding"/>
    <property type="evidence" value="ECO:0007669"/>
    <property type="project" value="InterPro"/>
</dbReference>
<evidence type="ECO:0000313" key="4">
    <source>
        <dbReference type="EnsemblPlants" id="AES95356"/>
    </source>
</evidence>
<dbReference type="STRING" id="3880.G7K1B7"/>
<proteinExistence type="inferred from homology"/>
<dbReference type="OMA" id="HRHSENP"/>
<gene>
    <name evidence="3" type="ordered locus">MTR_5g024600</name>
</gene>
<dbReference type="GO" id="GO:0000786">
    <property type="term" value="C:nucleosome"/>
    <property type="evidence" value="ECO:0007669"/>
    <property type="project" value="InterPro"/>
</dbReference>
<dbReference type="PRINTS" id="PR00622">
    <property type="entry name" value="HISTONEH3"/>
</dbReference>
<dbReference type="Proteomes" id="UP000002051">
    <property type="component" value="Chromosome 5"/>
</dbReference>
<dbReference type="AlphaFoldDB" id="G7K1B7"/>
<evidence type="ECO:0000313" key="5">
    <source>
        <dbReference type="Proteomes" id="UP000002051"/>
    </source>
</evidence>
<dbReference type="GO" id="GO:0046982">
    <property type="term" value="F:protein heterodimerization activity"/>
    <property type="evidence" value="ECO:0007669"/>
    <property type="project" value="InterPro"/>
</dbReference>
<keyword evidence="5" id="KW-1185">Reference proteome</keyword>
<dbReference type="InterPro" id="IPR000164">
    <property type="entry name" value="Histone_H3/CENP-A"/>
</dbReference>
<keyword evidence="2" id="KW-0007">Acetylation</keyword>
<evidence type="ECO:0000256" key="2">
    <source>
        <dbReference type="ARBA" id="ARBA00022990"/>
    </source>
</evidence>
<evidence type="ECO:0000313" key="3">
    <source>
        <dbReference type="EMBL" id="AES95356.1"/>
    </source>
</evidence>
<reference evidence="4" key="3">
    <citation type="submission" date="2015-04" db="UniProtKB">
        <authorList>
            <consortium name="EnsemblPlants"/>
        </authorList>
    </citation>
    <scope>IDENTIFICATION</scope>
    <source>
        <strain evidence="4">cv. Jemalong A17</strain>
    </source>
</reference>
<dbReference type="PaxDb" id="3880-AES95356"/>
<dbReference type="SUPFAM" id="SSF47113">
    <property type="entry name" value="Histone-fold"/>
    <property type="match status" value="1"/>
</dbReference>
<dbReference type="Gene3D" id="1.10.20.10">
    <property type="entry name" value="Histone, subunit A"/>
    <property type="match status" value="1"/>
</dbReference>